<dbReference type="Proteomes" id="UP001163387">
    <property type="component" value="Chromosome"/>
</dbReference>
<dbReference type="InterPro" id="IPR036870">
    <property type="entry name" value="Ribosomal_bS18_sf"/>
</dbReference>
<keyword evidence="6" id="KW-1185">Reference proteome</keyword>
<dbReference type="GO" id="GO:0005840">
    <property type="term" value="C:ribosome"/>
    <property type="evidence" value="ECO:0007669"/>
    <property type="project" value="UniProtKB-KW"/>
</dbReference>
<dbReference type="RefSeq" id="WP_174481285.1">
    <property type="nucleotide sequence ID" value="NZ_AP026933.1"/>
</dbReference>
<evidence type="ECO:0000256" key="1">
    <source>
        <dbReference type="ARBA" id="ARBA00005589"/>
    </source>
</evidence>
<reference evidence="5 6" key="1">
    <citation type="journal article" date="2022" name="Front. Microbiol.">
        <title>Male-killing mechanisms vary between Spiroplasma species.</title>
        <authorList>
            <person name="Arai H."/>
            <person name="Inoue M."/>
            <person name="Kageyama D."/>
        </authorList>
    </citation>
    <scope>NUCLEOTIDE SEQUENCE [LARGE SCALE GENOMIC DNA]</scope>
    <source>
        <strain evidence="6">sHm</strain>
    </source>
</reference>
<accession>A0ABM8BRL5</accession>
<comment type="similarity">
    <text evidence="1 4">Belongs to the bacterial ribosomal protein bS18 family.</text>
</comment>
<organism evidence="5 6">
    <name type="scientific">Spiroplasma ixodetis</name>
    <dbReference type="NCBI Taxonomy" id="2141"/>
    <lineage>
        <taxon>Bacteria</taxon>
        <taxon>Bacillati</taxon>
        <taxon>Mycoplasmatota</taxon>
        <taxon>Mollicutes</taxon>
        <taxon>Entomoplasmatales</taxon>
        <taxon>Spiroplasmataceae</taxon>
        <taxon>Spiroplasma</taxon>
    </lineage>
</organism>
<evidence type="ECO:0000256" key="2">
    <source>
        <dbReference type="ARBA" id="ARBA00022980"/>
    </source>
</evidence>
<dbReference type="NCBIfam" id="TIGR00165">
    <property type="entry name" value="S18"/>
    <property type="match status" value="1"/>
</dbReference>
<name>A0ABM8BRL5_9MOLU</name>
<keyword evidence="2 4" id="KW-0689">Ribosomal protein</keyword>
<dbReference type="SUPFAM" id="SSF46911">
    <property type="entry name" value="Ribosomal protein S18"/>
    <property type="match status" value="1"/>
</dbReference>
<proteinExistence type="inferred from homology"/>
<dbReference type="Gene3D" id="4.10.640.10">
    <property type="entry name" value="Ribosomal protein S18"/>
    <property type="match status" value="1"/>
</dbReference>
<keyword evidence="3 4" id="KW-0687">Ribonucleoprotein</keyword>
<evidence type="ECO:0000256" key="3">
    <source>
        <dbReference type="ARBA" id="ARBA00023274"/>
    </source>
</evidence>
<sequence length="76" mass="8941">MNTGKPRNFTRRKSCFITKNNITYIDYKDIELLSKFMGNNNKILPARTTGTNPKYQRLIAKNIKRAQIMGLLRYSR</sequence>
<dbReference type="Pfam" id="PF01084">
    <property type="entry name" value="Ribosomal_S18"/>
    <property type="match status" value="1"/>
</dbReference>
<dbReference type="PANTHER" id="PTHR13479:SF40">
    <property type="entry name" value="SMALL RIBOSOMAL SUBUNIT PROTEIN BS18M"/>
    <property type="match status" value="1"/>
</dbReference>
<dbReference type="EMBL" id="AP026933">
    <property type="protein sequence ID" value="BDT02491.1"/>
    <property type="molecule type" value="Genomic_DNA"/>
</dbReference>
<dbReference type="PANTHER" id="PTHR13479">
    <property type="entry name" value="30S RIBOSOMAL PROTEIN S18"/>
    <property type="match status" value="1"/>
</dbReference>
<evidence type="ECO:0000313" key="5">
    <source>
        <dbReference type="EMBL" id="BDT02491.1"/>
    </source>
</evidence>
<evidence type="ECO:0000256" key="4">
    <source>
        <dbReference type="RuleBase" id="RU003910"/>
    </source>
</evidence>
<gene>
    <name evidence="5" type="primary">rpsR</name>
    <name evidence="5" type="ORF">SHM_01370</name>
</gene>
<dbReference type="PRINTS" id="PR00974">
    <property type="entry name" value="RIBOSOMALS18"/>
</dbReference>
<protein>
    <submittedName>
        <fullName evidence="5">30S ribosomal protein S18</fullName>
    </submittedName>
</protein>
<evidence type="ECO:0000313" key="6">
    <source>
        <dbReference type="Proteomes" id="UP001163387"/>
    </source>
</evidence>
<dbReference type="InterPro" id="IPR001648">
    <property type="entry name" value="Ribosomal_bS18"/>
</dbReference>